<gene>
    <name evidence="4" type="ORF">MVLG_04463</name>
</gene>
<dbReference type="EMBL" id="AEIJ01000438">
    <property type="status" value="NOT_ANNOTATED_CDS"/>
    <property type="molecule type" value="Genomic_DNA"/>
</dbReference>
<proteinExistence type="predicted"/>
<dbReference type="GO" id="GO:0031146">
    <property type="term" value="P:SCF-dependent proteasomal ubiquitin-dependent protein catabolic process"/>
    <property type="evidence" value="ECO:0007669"/>
    <property type="project" value="TreeGrafter"/>
</dbReference>
<evidence type="ECO:0000256" key="2">
    <source>
        <dbReference type="SAM" id="SignalP"/>
    </source>
</evidence>
<dbReference type="InParanoid" id="U5HBA9"/>
<reference evidence="5" key="4">
    <citation type="submission" date="2015-06" db="UniProtKB">
        <authorList>
            <consortium name="EnsemblFungi"/>
        </authorList>
    </citation>
    <scope>IDENTIFICATION</scope>
</reference>
<dbReference type="PANTHER" id="PTHR12874">
    <property type="entry name" value="F-BOX ONLY PROTEIN 48-RELATED"/>
    <property type="match status" value="1"/>
</dbReference>
<dbReference type="SMART" id="SM00256">
    <property type="entry name" value="FBOX"/>
    <property type="match status" value="1"/>
</dbReference>
<dbReference type="SMART" id="SM00320">
    <property type="entry name" value="WD40"/>
    <property type="match status" value="4"/>
</dbReference>
<dbReference type="SUPFAM" id="SSF50978">
    <property type="entry name" value="WD40 repeat-like"/>
    <property type="match status" value="1"/>
</dbReference>
<organism evidence="4">
    <name type="scientific">Microbotryum lychnidis-dioicae (strain p1A1 Lamole / MvSl-1064)</name>
    <name type="common">Anther smut fungus</name>
    <dbReference type="NCBI Taxonomy" id="683840"/>
    <lineage>
        <taxon>Eukaryota</taxon>
        <taxon>Fungi</taxon>
        <taxon>Dikarya</taxon>
        <taxon>Basidiomycota</taxon>
        <taxon>Pucciniomycotina</taxon>
        <taxon>Microbotryomycetes</taxon>
        <taxon>Microbotryales</taxon>
        <taxon>Microbotryaceae</taxon>
        <taxon>Microbotryum</taxon>
    </lineage>
</organism>
<reference evidence="6" key="1">
    <citation type="submission" date="2010-11" db="EMBL/GenBank/DDBJ databases">
        <title>The genome sequence of Microbotryum violaceum strain p1A1 Lamole.</title>
        <authorList>
            <person name="Cuomo C."/>
            <person name="Perlin M."/>
            <person name="Young S.K."/>
            <person name="Zeng Q."/>
            <person name="Gargeya S."/>
            <person name="Alvarado L."/>
            <person name="Berlin A."/>
            <person name="Chapman S.B."/>
            <person name="Chen Z."/>
            <person name="Freedman E."/>
            <person name="Gellesch M."/>
            <person name="Goldberg J."/>
            <person name="Griggs A."/>
            <person name="Gujja S."/>
            <person name="Heilman E."/>
            <person name="Heiman D."/>
            <person name="Howarth C."/>
            <person name="Mehta T."/>
            <person name="Neiman D."/>
            <person name="Pearson M."/>
            <person name="Roberts A."/>
            <person name="Saif S."/>
            <person name="Shea T."/>
            <person name="Shenoy N."/>
            <person name="Sisk P."/>
            <person name="Stolte C."/>
            <person name="Sykes S."/>
            <person name="White J."/>
            <person name="Yandava C."/>
            <person name="Haas B."/>
            <person name="Nusbaum C."/>
            <person name="Birren B."/>
        </authorList>
    </citation>
    <scope>NUCLEOTIDE SEQUENCE [LARGE SCALE GENOMIC DNA]</scope>
    <source>
        <strain evidence="6">p1A1 Lamole</strain>
    </source>
</reference>
<dbReference type="STRING" id="683840.U5HBA9"/>
<feature type="compositionally biased region" description="Polar residues" evidence="1">
    <location>
        <begin position="1036"/>
        <end position="1048"/>
    </location>
</feature>
<feature type="compositionally biased region" description="Polar residues" evidence="1">
    <location>
        <begin position="609"/>
        <end position="621"/>
    </location>
</feature>
<feature type="region of interest" description="Disordered" evidence="1">
    <location>
        <begin position="567"/>
        <end position="589"/>
    </location>
</feature>
<dbReference type="InterPro" id="IPR036047">
    <property type="entry name" value="F-box-like_dom_sf"/>
</dbReference>
<dbReference type="Pfam" id="PF12937">
    <property type="entry name" value="F-box-like"/>
    <property type="match status" value="1"/>
</dbReference>
<reference evidence="4" key="2">
    <citation type="submission" date="2010-11" db="EMBL/GenBank/DDBJ databases">
        <authorList>
            <consortium name="The Broad Institute Genome Sequencing Platform"/>
            <person name="Earl A."/>
            <person name="Ward D."/>
            <person name="Feldgarden M."/>
            <person name="Gevers D."/>
            <person name="Butler R."/>
            <person name="Young S.K."/>
            <person name="Zeng Q."/>
            <person name="Gargeya S."/>
            <person name="Fitzgerald M."/>
            <person name="Haas B."/>
            <person name="Abouelleil A."/>
            <person name="Alvarado L."/>
            <person name="Arachchi H.M."/>
            <person name="Berlin A."/>
            <person name="Brown A."/>
            <person name="Chapman S.B."/>
            <person name="Chen Z."/>
            <person name="Dunbar C."/>
            <person name="Freedman E."/>
            <person name="Gearin G."/>
            <person name="Gellesch M."/>
            <person name="Goldberg J."/>
            <person name="Griggs A."/>
            <person name="Gujja S."/>
            <person name="Heilman E."/>
            <person name="Heiman D."/>
            <person name="Howarth C."/>
            <person name="Larson L."/>
            <person name="Lui A."/>
            <person name="MacDonald P.J.P."/>
            <person name="Mehta T."/>
            <person name="Montmayeur A."/>
            <person name="Murphy C."/>
            <person name="Neiman D."/>
            <person name="Pearson M."/>
            <person name="Priest M."/>
            <person name="Roberts A."/>
            <person name="Saif S."/>
            <person name="Shea T."/>
            <person name="Shenoy N."/>
            <person name="Sisk P."/>
            <person name="Stolte C."/>
            <person name="Sykes S."/>
            <person name="White J."/>
            <person name="Yandava C."/>
            <person name="Wortman J."/>
            <person name="Nusbaum C."/>
            <person name="Birren B."/>
        </authorList>
    </citation>
    <scope>NUCLEOTIDE SEQUENCE</scope>
    <source>
        <strain evidence="4">P1A1 Lamole</strain>
    </source>
</reference>
<dbReference type="SUPFAM" id="SSF81383">
    <property type="entry name" value="F-box domain"/>
    <property type="match status" value="1"/>
</dbReference>
<name>U5HBA9_USTV1</name>
<feature type="region of interest" description="Disordered" evidence="1">
    <location>
        <begin position="603"/>
        <end position="623"/>
    </location>
</feature>
<accession>U5HBA9</accession>
<evidence type="ECO:0000256" key="1">
    <source>
        <dbReference type="SAM" id="MobiDB-lite"/>
    </source>
</evidence>
<sequence length="1096" mass="116981">MELALLPRLKLHVPLLASFPTLCALAQLPSPPSGPRSIHSLPVSLHTMVNHVPDTSYSPRSWTLGGGPSNSSSSTSTSASGGPGSFVASTPTSNGYLGRSAGPSGGKGKMRAKKAYGSVPIQHLPTELLSHVFAHLSPSSLHAAQLVCRRWNEVISDEASWRSAFETYYGLVAPNGSVSLGRRIEPTSWKAEYRSRVLLLHRWSKSRTPALTHNPNIGPLSSMHINLPSSQGVATGSSSPRTTHAVLSPVLLSLSEQLGLAAHSIPFTGKVTRGTIHATPVDNLGRPLGFASVPVTSSVISSDGTRIVFGMADGTIRIVSCRATGRGVVAGVGERGEMRAIDNAHREGTDVVALAFGRPGPRTRADVFVSVGQDGLVAVWQVSSNSNARDRMAPAIKIWSTRVDAAIRATVGNDARLGSVPPKVTAVAFDPGWSGKQSRLAAIALGLSTGAVLCWTKIDLDSRNLREPAEAFSFHELDSRTTDPIDVLHFDHSPLHDSHRLLVHATGRSEFLKYSFDDAAPSPPARVVFAHPFKHLGNLSAFAFDFNEPPTSLALVHLTTREGRVTGFTPNDPSIPVHENLPTSSSKASLASLAGSTTSLLETELGHPSSDTQQPGGSSSFGRRKYVVAGDASGRVHTWDWDVDSTDAKVDPHQTTLTSDSRVTALEVTEAMIFVGSLDGTVRCYDALTHSLLRTFKDRTAPRMPARMLAAGQIDANDEERWSVSHIRASREAVVAAIGSRVLAWRITPDLGKKKLKGVVGVGGKMSARTERFRSGMELRSEIKESIDSLSNEYIDRVQRLTNEHRIAVNFGVPSSLDNMTEDEAVALALILSAEEEEAKWFTESATSSGVNSPAFEPIPEELLDMEGISLDDSPEAYHERPSRSFGNRIPSSSLAHDWDDDDDDDDDEDHLSRPSLSASLSLSLSVPTSPTLRGSSLSNGSSSPSSRSTSFTWRPASHSPQHASPSFSSYHLSSTSPRAKVHLSPRLGPTYGSATSRGYPPSGPAPDMSADLWPVASSSRSQSPTPSSKSNASPTISPESATPASSITTNRGWNVVARAGSTSPLLLLAVLHLCILPLDPQARSSRQVNKVGLHC</sequence>
<feature type="region of interest" description="Disordered" evidence="1">
    <location>
        <begin position="59"/>
        <end position="111"/>
    </location>
</feature>
<feature type="compositionally biased region" description="Low complexity" evidence="1">
    <location>
        <begin position="1018"/>
        <end position="1035"/>
    </location>
</feature>
<dbReference type="GO" id="GO:0019005">
    <property type="term" value="C:SCF ubiquitin ligase complex"/>
    <property type="evidence" value="ECO:0007669"/>
    <property type="project" value="TreeGrafter"/>
</dbReference>
<keyword evidence="2" id="KW-0732">Signal</keyword>
<dbReference type="Gene3D" id="2.130.10.10">
    <property type="entry name" value="YVTN repeat-like/Quinoprotein amine dehydrogenase"/>
    <property type="match status" value="2"/>
</dbReference>
<dbReference type="GO" id="GO:0005737">
    <property type="term" value="C:cytoplasm"/>
    <property type="evidence" value="ECO:0007669"/>
    <property type="project" value="TreeGrafter"/>
</dbReference>
<feature type="chain" id="PRO_5009724527" description="F-box domain-containing protein" evidence="2">
    <location>
        <begin position="27"/>
        <end position="1096"/>
    </location>
</feature>
<feature type="compositionally biased region" description="Low complexity" evidence="1">
    <location>
        <begin position="914"/>
        <end position="970"/>
    </location>
</feature>
<dbReference type="InterPro" id="IPR001810">
    <property type="entry name" value="F-box_dom"/>
</dbReference>
<dbReference type="Gene3D" id="1.20.1280.50">
    <property type="match status" value="1"/>
</dbReference>
<dbReference type="InterPro" id="IPR036322">
    <property type="entry name" value="WD40_repeat_dom_sf"/>
</dbReference>
<feature type="domain" description="F-box" evidence="3">
    <location>
        <begin position="118"/>
        <end position="164"/>
    </location>
</feature>
<protein>
    <recommendedName>
        <fullName evidence="3">F-box domain-containing protein</fullName>
    </recommendedName>
</protein>
<dbReference type="PANTHER" id="PTHR12874:SF9">
    <property type="entry name" value="F-BOX ONLY PROTEIN 48"/>
    <property type="match status" value="1"/>
</dbReference>
<evidence type="ECO:0000313" key="6">
    <source>
        <dbReference type="Proteomes" id="UP000017200"/>
    </source>
</evidence>
<dbReference type="AlphaFoldDB" id="U5HBA9"/>
<evidence type="ECO:0000313" key="5">
    <source>
        <dbReference type="EnsemblFungi" id="MVLG_04463T0"/>
    </source>
</evidence>
<dbReference type="InterPro" id="IPR001680">
    <property type="entry name" value="WD40_rpt"/>
</dbReference>
<feature type="compositionally biased region" description="Low complexity" evidence="1">
    <location>
        <begin position="69"/>
        <end position="80"/>
    </location>
</feature>
<feature type="region of interest" description="Disordered" evidence="1">
    <location>
        <begin position="873"/>
        <end position="1048"/>
    </location>
</feature>
<dbReference type="Proteomes" id="UP000017200">
    <property type="component" value="Unassembled WGS sequence"/>
</dbReference>
<dbReference type="PROSITE" id="PS50181">
    <property type="entry name" value="FBOX"/>
    <property type="match status" value="1"/>
</dbReference>
<dbReference type="EMBL" id="GL541692">
    <property type="protein sequence ID" value="KDE05120.1"/>
    <property type="molecule type" value="Genomic_DNA"/>
</dbReference>
<evidence type="ECO:0000313" key="4">
    <source>
        <dbReference type="EMBL" id="KDE05120.1"/>
    </source>
</evidence>
<feature type="signal peptide" evidence="2">
    <location>
        <begin position="1"/>
        <end position="26"/>
    </location>
</feature>
<dbReference type="EnsemblFungi" id="MVLG_04463T0">
    <property type="protein sequence ID" value="MVLG_04463T0"/>
    <property type="gene ID" value="MVLG_04463"/>
</dbReference>
<dbReference type="OrthoDB" id="429520at2759"/>
<evidence type="ECO:0000259" key="3">
    <source>
        <dbReference type="PROSITE" id="PS50181"/>
    </source>
</evidence>
<reference evidence="4 6" key="3">
    <citation type="journal article" date="2015" name="BMC Genomics">
        <title>Sex and parasites: genomic and transcriptomic analysis of Microbotryum lychnidis-dioicae, the biotrophic and plant-castrating anther smut fungus.</title>
        <authorList>
            <person name="Perlin M.H."/>
            <person name="Amselem J."/>
            <person name="Fontanillas E."/>
            <person name="Toh S.S."/>
            <person name="Chen Z."/>
            <person name="Goldberg J."/>
            <person name="Duplessis S."/>
            <person name="Henrissat B."/>
            <person name="Young S."/>
            <person name="Zeng Q."/>
            <person name="Aguileta G."/>
            <person name="Petit E."/>
            <person name="Badouin H."/>
            <person name="Andrews J."/>
            <person name="Razeeq D."/>
            <person name="Gabaldon T."/>
            <person name="Quesneville H."/>
            <person name="Giraud T."/>
            <person name="Hood M.E."/>
            <person name="Schultz D.J."/>
            <person name="Cuomo C.A."/>
        </authorList>
    </citation>
    <scope>NUCLEOTIDE SEQUENCE [LARGE SCALE GENOMIC DNA]</scope>
    <source>
        <strain evidence="6">p1A1 Lamole</strain>
        <strain evidence="4">P1A1 Lamole</strain>
    </source>
</reference>
<dbReference type="InterPro" id="IPR015943">
    <property type="entry name" value="WD40/YVTN_repeat-like_dom_sf"/>
</dbReference>
<feature type="compositionally biased region" description="Acidic residues" evidence="1">
    <location>
        <begin position="899"/>
        <end position="910"/>
    </location>
</feature>
<keyword evidence="6" id="KW-1185">Reference proteome</keyword>